<comment type="subcellular location">
    <subcellularLocation>
        <location evidence="1">Membrane</location>
        <topology evidence="1">Multi-pass membrane protein</topology>
    </subcellularLocation>
</comment>
<dbReference type="AlphaFoldDB" id="T0ZZ30"/>
<evidence type="ECO:0000256" key="5">
    <source>
        <dbReference type="SAM" id="Phobius"/>
    </source>
</evidence>
<evidence type="ECO:0000259" key="6">
    <source>
        <dbReference type="Pfam" id="PF00999"/>
    </source>
</evidence>
<keyword evidence="3 5" id="KW-1133">Transmembrane helix</keyword>
<dbReference type="PANTHER" id="PTHR46157:SF4">
    <property type="entry name" value="K(+) EFFLUX ANTIPORTER 3, CHLOROPLASTIC"/>
    <property type="match status" value="1"/>
</dbReference>
<feature type="non-terminal residue" evidence="7">
    <location>
        <position position="150"/>
    </location>
</feature>
<evidence type="ECO:0000256" key="1">
    <source>
        <dbReference type="ARBA" id="ARBA00004141"/>
    </source>
</evidence>
<dbReference type="GO" id="GO:0015297">
    <property type="term" value="F:antiporter activity"/>
    <property type="evidence" value="ECO:0007669"/>
    <property type="project" value="InterPro"/>
</dbReference>
<feature type="transmembrane region" description="Helical" evidence="5">
    <location>
        <begin position="49"/>
        <end position="77"/>
    </location>
</feature>
<feature type="transmembrane region" description="Helical" evidence="5">
    <location>
        <begin position="129"/>
        <end position="149"/>
    </location>
</feature>
<dbReference type="GO" id="GO:0005886">
    <property type="term" value="C:plasma membrane"/>
    <property type="evidence" value="ECO:0007669"/>
    <property type="project" value="TreeGrafter"/>
</dbReference>
<proteinExistence type="predicted"/>
<evidence type="ECO:0000256" key="2">
    <source>
        <dbReference type="ARBA" id="ARBA00022692"/>
    </source>
</evidence>
<feature type="domain" description="Cation/H+ exchanger transmembrane" evidence="6">
    <location>
        <begin position="2"/>
        <end position="147"/>
    </location>
</feature>
<organism evidence="7">
    <name type="scientific">mine drainage metagenome</name>
    <dbReference type="NCBI Taxonomy" id="410659"/>
    <lineage>
        <taxon>unclassified sequences</taxon>
        <taxon>metagenomes</taxon>
        <taxon>ecological metagenomes</taxon>
    </lineage>
</organism>
<keyword evidence="2 5" id="KW-0812">Transmembrane</keyword>
<reference evidence="7" key="2">
    <citation type="journal article" date="2014" name="ISME J.">
        <title>Microbial stratification in low pH oxic and suboxic macroscopic growths along an acid mine drainage.</title>
        <authorList>
            <person name="Mendez-Garcia C."/>
            <person name="Mesa V."/>
            <person name="Sprenger R.R."/>
            <person name="Richter M."/>
            <person name="Diez M.S."/>
            <person name="Solano J."/>
            <person name="Bargiela R."/>
            <person name="Golyshina O.V."/>
            <person name="Manteca A."/>
            <person name="Ramos J.L."/>
            <person name="Gallego J.R."/>
            <person name="Llorente I."/>
            <person name="Martins Dos Santos V.A."/>
            <person name="Jensen O.N."/>
            <person name="Pelaez A.I."/>
            <person name="Sanchez J."/>
            <person name="Ferrer M."/>
        </authorList>
    </citation>
    <scope>NUCLEOTIDE SEQUENCE</scope>
</reference>
<evidence type="ECO:0000256" key="4">
    <source>
        <dbReference type="ARBA" id="ARBA00023136"/>
    </source>
</evidence>
<keyword evidence="4 5" id="KW-0472">Membrane</keyword>
<gene>
    <name evidence="7" type="ORF">B1A_12365</name>
</gene>
<dbReference type="InterPro" id="IPR006153">
    <property type="entry name" value="Cation/H_exchanger_TM"/>
</dbReference>
<name>T0ZZ30_9ZZZZ</name>
<accession>T0ZZ30</accession>
<protein>
    <submittedName>
        <fullName evidence="7">Cation/H+ exchanger</fullName>
    </submittedName>
</protein>
<dbReference type="EMBL" id="AUZX01008976">
    <property type="protein sequence ID" value="EQD53486.1"/>
    <property type="molecule type" value="Genomic_DNA"/>
</dbReference>
<dbReference type="PANTHER" id="PTHR46157">
    <property type="entry name" value="K(+) EFFLUX ANTIPORTER 3, CHLOROPLASTIC"/>
    <property type="match status" value="1"/>
</dbReference>
<dbReference type="Gene3D" id="1.20.1530.20">
    <property type="match status" value="1"/>
</dbReference>
<dbReference type="Pfam" id="PF00999">
    <property type="entry name" value="Na_H_Exchanger"/>
    <property type="match status" value="1"/>
</dbReference>
<dbReference type="GO" id="GO:1902600">
    <property type="term" value="P:proton transmembrane transport"/>
    <property type="evidence" value="ECO:0007669"/>
    <property type="project" value="InterPro"/>
</dbReference>
<sequence>MLLAWITQKAGLSLALGAFVSGVLLAETDYRYQVEDYIKPFRDVLLGLFFITIGTLLDLTVVIHHLPAVLLTLILLLGLKLLTVYGPARALGEQDSIALRTALAMAPAGEFGFVLLAQTEGLHLVPATPLQIVLAAMLISMILAPFILLM</sequence>
<comment type="caution">
    <text evidence="7">The sequence shown here is derived from an EMBL/GenBank/DDBJ whole genome shotgun (WGS) entry which is preliminary data.</text>
</comment>
<evidence type="ECO:0000256" key="3">
    <source>
        <dbReference type="ARBA" id="ARBA00022989"/>
    </source>
</evidence>
<reference evidence="7" key="1">
    <citation type="submission" date="2013-08" db="EMBL/GenBank/DDBJ databases">
        <authorList>
            <person name="Mendez C."/>
            <person name="Richter M."/>
            <person name="Ferrer M."/>
            <person name="Sanchez J."/>
        </authorList>
    </citation>
    <scope>NUCLEOTIDE SEQUENCE</scope>
</reference>
<evidence type="ECO:0000313" key="7">
    <source>
        <dbReference type="EMBL" id="EQD53486.1"/>
    </source>
</evidence>
<feature type="transmembrane region" description="Helical" evidence="5">
    <location>
        <begin position="97"/>
        <end position="117"/>
    </location>
</feature>
<dbReference type="InterPro" id="IPR038770">
    <property type="entry name" value="Na+/solute_symporter_sf"/>
</dbReference>